<gene>
    <name evidence="6" type="primary">KNAG0H03050</name>
    <name evidence="6" type="ordered locus">KNAG_0H03050</name>
</gene>
<dbReference type="PANTHER" id="PTHR28128:SF1">
    <property type="entry name" value="GOLGI APPARATUS MEMBRANE PROTEIN TVP15"/>
    <property type="match status" value="1"/>
</dbReference>
<dbReference type="HOGENOM" id="CLU_120579_0_0_1"/>
<dbReference type="STRING" id="1071383.J7RA18"/>
<evidence type="ECO:0000313" key="7">
    <source>
        <dbReference type="Proteomes" id="UP000006310"/>
    </source>
</evidence>
<dbReference type="OMA" id="MDYSDAF"/>
<evidence type="ECO:0000256" key="1">
    <source>
        <dbReference type="ARBA" id="ARBA00004141"/>
    </source>
</evidence>
<keyword evidence="3 5" id="KW-1133">Transmembrane helix</keyword>
<feature type="transmembrane region" description="Helical" evidence="5">
    <location>
        <begin position="37"/>
        <end position="55"/>
    </location>
</feature>
<evidence type="ECO:0008006" key="8">
    <source>
        <dbReference type="Google" id="ProtNLM"/>
    </source>
</evidence>
<dbReference type="OrthoDB" id="423534at2759"/>
<dbReference type="PANTHER" id="PTHR28128">
    <property type="entry name" value="GOLGI APPARATUS MEMBRANE PROTEIN TVP15"/>
    <property type="match status" value="1"/>
</dbReference>
<dbReference type="KEGG" id="kng:KNAG_0H03050"/>
<evidence type="ECO:0000256" key="2">
    <source>
        <dbReference type="ARBA" id="ARBA00022692"/>
    </source>
</evidence>
<dbReference type="RefSeq" id="XP_022465965.1">
    <property type="nucleotide sequence ID" value="XM_022609583.1"/>
</dbReference>
<comment type="subcellular location">
    <subcellularLocation>
        <location evidence="1">Membrane</location>
        <topology evidence="1">Multi-pass membrane protein</topology>
    </subcellularLocation>
</comment>
<dbReference type="GO" id="GO:0016192">
    <property type="term" value="P:vesicle-mediated transport"/>
    <property type="evidence" value="ECO:0007669"/>
    <property type="project" value="EnsemblFungi"/>
</dbReference>
<dbReference type="InterPro" id="IPR013714">
    <property type="entry name" value="Golgi_TVP15"/>
</dbReference>
<dbReference type="eggNOG" id="ENOG502S5A7">
    <property type="taxonomic scope" value="Eukaryota"/>
</dbReference>
<dbReference type="Proteomes" id="UP000006310">
    <property type="component" value="Chromosome 8"/>
</dbReference>
<protein>
    <recommendedName>
        <fullName evidence="8">Golgi apparatus membrane protein TVP15</fullName>
    </recommendedName>
</protein>
<dbReference type="EMBL" id="HE978321">
    <property type="protein sequence ID" value="CCK71720.1"/>
    <property type="molecule type" value="Genomic_DNA"/>
</dbReference>
<organism evidence="6 7">
    <name type="scientific">Huiozyma naganishii (strain ATCC MYA-139 / BCRC 22969 / CBS 8797 / KCTC 17520 / NBRC 10181 / NCYC 3082 / Yp74L-3)</name>
    <name type="common">Yeast</name>
    <name type="synonym">Kazachstania naganishii</name>
    <dbReference type="NCBI Taxonomy" id="1071383"/>
    <lineage>
        <taxon>Eukaryota</taxon>
        <taxon>Fungi</taxon>
        <taxon>Dikarya</taxon>
        <taxon>Ascomycota</taxon>
        <taxon>Saccharomycotina</taxon>
        <taxon>Saccharomycetes</taxon>
        <taxon>Saccharomycetales</taxon>
        <taxon>Saccharomycetaceae</taxon>
        <taxon>Huiozyma</taxon>
    </lineage>
</organism>
<accession>J7RA18</accession>
<keyword evidence="2 5" id="KW-0812">Transmembrane</keyword>
<keyword evidence="4 5" id="KW-0472">Membrane</keyword>
<dbReference type="AlphaFoldDB" id="J7RA18"/>
<sequence length="146" mass="16032">MQTSASEFKIIDISIGTVALLASLTQLSYIIKSFNVFLQGVIAALLSVLIIQVQFKVPPKLYQYASFYFSFLGRGLLQILLATLVAHGGVLKYIAAVLLFFSGIVFIFCHFAPFIEEPELFRLNNGNGLSVGDDQFDGGDDDDEVI</sequence>
<feature type="transmembrane region" description="Helical" evidence="5">
    <location>
        <begin position="93"/>
        <end position="115"/>
    </location>
</feature>
<feature type="transmembrane region" description="Helical" evidence="5">
    <location>
        <begin position="12"/>
        <end position="31"/>
    </location>
</feature>
<keyword evidence="7" id="KW-1185">Reference proteome</keyword>
<reference evidence="6 7" key="1">
    <citation type="journal article" date="2011" name="Proc. Natl. Acad. Sci. U.S.A.">
        <title>Evolutionary erosion of yeast sex chromosomes by mating-type switching accidents.</title>
        <authorList>
            <person name="Gordon J.L."/>
            <person name="Armisen D."/>
            <person name="Proux-Wera E."/>
            <person name="Oheigeartaigh S.S."/>
            <person name="Byrne K.P."/>
            <person name="Wolfe K.H."/>
        </authorList>
    </citation>
    <scope>NUCLEOTIDE SEQUENCE [LARGE SCALE GENOMIC DNA]</scope>
    <source>
        <strain evidence="7">ATCC MYA-139 / BCRC 22969 / CBS 8797 / CCRC 22969 / KCTC 17520 / NBRC 10181 / NCYC 3082</strain>
    </source>
</reference>
<evidence type="ECO:0000256" key="4">
    <source>
        <dbReference type="ARBA" id="ARBA00023136"/>
    </source>
</evidence>
<reference evidence="7" key="2">
    <citation type="submission" date="2012-08" db="EMBL/GenBank/DDBJ databases">
        <title>Genome sequence of Kazachstania naganishii.</title>
        <authorList>
            <person name="Gordon J.L."/>
            <person name="Armisen D."/>
            <person name="Proux-Wera E."/>
            <person name="OhEigeartaigh S.S."/>
            <person name="Byrne K.P."/>
            <person name="Wolfe K.H."/>
        </authorList>
    </citation>
    <scope>NUCLEOTIDE SEQUENCE [LARGE SCALE GENOMIC DNA]</scope>
    <source>
        <strain evidence="7">ATCC MYA-139 / BCRC 22969 / CBS 8797 / CCRC 22969 / KCTC 17520 / NBRC 10181 / NCYC 3082</strain>
    </source>
</reference>
<proteinExistence type="predicted"/>
<dbReference type="GeneID" id="34527452"/>
<feature type="transmembrane region" description="Helical" evidence="5">
    <location>
        <begin position="67"/>
        <end position="87"/>
    </location>
</feature>
<name>J7RA18_HUIN7</name>
<dbReference type="Pfam" id="PF08507">
    <property type="entry name" value="COPI_assoc"/>
    <property type="match status" value="1"/>
</dbReference>
<evidence type="ECO:0000256" key="5">
    <source>
        <dbReference type="SAM" id="Phobius"/>
    </source>
</evidence>
<dbReference type="GO" id="GO:0042802">
    <property type="term" value="F:identical protein binding"/>
    <property type="evidence" value="ECO:0007669"/>
    <property type="project" value="EnsemblFungi"/>
</dbReference>
<evidence type="ECO:0000256" key="3">
    <source>
        <dbReference type="ARBA" id="ARBA00022989"/>
    </source>
</evidence>
<evidence type="ECO:0000313" key="6">
    <source>
        <dbReference type="EMBL" id="CCK71720.1"/>
    </source>
</evidence>
<dbReference type="GO" id="GO:0000139">
    <property type="term" value="C:Golgi membrane"/>
    <property type="evidence" value="ECO:0007669"/>
    <property type="project" value="EnsemblFungi"/>
</dbReference>